<feature type="domain" description="RDRP C-terminal head" evidence="11">
    <location>
        <begin position="1004"/>
        <end position="1135"/>
    </location>
</feature>
<gene>
    <name evidence="12" type="ORF">BGZ95_008589</name>
</gene>
<comment type="caution">
    <text evidence="12">The sequence shown here is derived from an EMBL/GenBank/DDBJ whole genome shotgun (WGS) entry which is preliminary data.</text>
</comment>
<dbReference type="Proteomes" id="UP001194580">
    <property type="component" value="Unassembled WGS sequence"/>
</dbReference>
<organism evidence="12 13">
    <name type="scientific">Linnemannia exigua</name>
    <dbReference type="NCBI Taxonomy" id="604196"/>
    <lineage>
        <taxon>Eukaryota</taxon>
        <taxon>Fungi</taxon>
        <taxon>Fungi incertae sedis</taxon>
        <taxon>Mucoromycota</taxon>
        <taxon>Mortierellomycotina</taxon>
        <taxon>Mortierellomycetes</taxon>
        <taxon>Mortierellales</taxon>
        <taxon>Mortierellaceae</taxon>
        <taxon>Linnemannia</taxon>
    </lineage>
</organism>
<keyword evidence="5 8" id="KW-0694">RNA-binding</keyword>
<feature type="compositionally biased region" description="Polar residues" evidence="9">
    <location>
        <begin position="256"/>
        <end position="265"/>
    </location>
</feature>
<evidence type="ECO:0000313" key="13">
    <source>
        <dbReference type="Proteomes" id="UP001194580"/>
    </source>
</evidence>
<feature type="region of interest" description="Disordered" evidence="9">
    <location>
        <begin position="1"/>
        <end position="33"/>
    </location>
</feature>
<evidence type="ECO:0000256" key="6">
    <source>
        <dbReference type="ARBA" id="ARBA00023158"/>
    </source>
</evidence>
<evidence type="ECO:0000256" key="4">
    <source>
        <dbReference type="ARBA" id="ARBA00022695"/>
    </source>
</evidence>
<dbReference type="GO" id="GO:0003723">
    <property type="term" value="F:RNA binding"/>
    <property type="evidence" value="ECO:0007669"/>
    <property type="project" value="UniProtKB-KW"/>
</dbReference>
<evidence type="ECO:0000256" key="7">
    <source>
        <dbReference type="ARBA" id="ARBA00048744"/>
    </source>
</evidence>
<reference evidence="12" key="1">
    <citation type="journal article" date="2020" name="Fungal Divers.">
        <title>Resolving the Mortierellaceae phylogeny through synthesis of multi-gene phylogenetics and phylogenomics.</title>
        <authorList>
            <person name="Vandepol N."/>
            <person name="Liber J."/>
            <person name="Desiro A."/>
            <person name="Na H."/>
            <person name="Kennedy M."/>
            <person name="Barry K."/>
            <person name="Grigoriev I.V."/>
            <person name="Miller A.N."/>
            <person name="O'Donnell K."/>
            <person name="Stajich J.E."/>
            <person name="Bonito G."/>
        </authorList>
    </citation>
    <scope>NUCLEOTIDE SEQUENCE</scope>
    <source>
        <strain evidence="12">NRRL 28262</strain>
    </source>
</reference>
<evidence type="ECO:0000256" key="9">
    <source>
        <dbReference type="SAM" id="MobiDB-lite"/>
    </source>
</evidence>
<sequence>MGHRYTLSQYSSSSQHSDHSSYSPGSRNGSRAETRRIKFLQNLPTLRPNQSILIRIHNLDETIRAADMRKLLELYGQVVDVTIENSENSSSNYANIWLKVRKPDIDKIKSANLGGRSLDMEIVVSKDRYLPDMGAKKLELGLKIARDTFCSEFVATHNVAVQFQHHRRHIKIMFDRHFKDTTIQYHIEMKFQDMDKGSIQVDTNGDAAAVTIHLRYPPTYWRYDPNMDNLDASKWSVNSCLRRVVDIPKEDGEFTNKGNRANGTQVRPPVEPNPSNLWAKLGKWTVIRFDVGDESAHQLDTFVSKCKEFNLLAQSIVPIPPIITHQGQGNVGQQATAPLNKLPFETRYMLESALSFNYIVDYDLTPEVIAILNNVEPIKATTMLELIVASRERVWDLQDYLRHEEQKLARISTRPRIVPAQCVYLRKVIITPTTMYLQPPTVETSNRIIRHYSYLSDYFLRVEYSDEGNNKLWSRDASSSQNNAIFNRVFTTLTDGIMIGDRVYKFLAFSASQLRDNAAWFFCSQARKETPDTIRNWMGDFSHIKSIAKYGARMGQCFSSTRDIARLRSTDVEMIDDIEHNDHNFSDGCGRISEDLARMIGIELEKETTPSAFQIRLGGAKGVLVKDSSLKGNCVQIRPSMKKFDVAHYVLEVIKTSSFIPSFLNRQIIILLTSLGVPEKVILDLKASMVRDLNMIHQNDMMAIKILNQNWDEGGTSKMLVTMIRAGFLQRKDPFVKNLLTLFRQQMLEELSKKARVYVPQGAYLLGVCDETGDLEEGEIFLQVSSVENPSKWKVIEGDCVVVRCPCFHPGDVRVVRAVKCPSLSHLHDVVVFNTKGRRGIPSMCSGGDLDGDDFTVIWDSNIVSSVMETPPMDYSGREAALTNDVTIRDILKFFVQYAVSDNLGLIANAHLALSDQLPGGPKHQKCLRLAQLHSDAVDFPKSGKPAEITPDLRPKKYPDFMEKSADRTYTSKSVLGKIYRECAKTETFVPKDYRQSFNEAILIEGYEDYVEDGLVQKELYDQELKSLMNQYGVKSDLEVVSGFIMGVDIITNKREYDIRRSIVRAFTAIRTRFLVELEQEFYATDAKVVPPSNIPYLEKKAAAWYAVCYQNLQPGQPYTFCWVAWDVLCRIASRVRGPLLNRDGGLGGYEAVGYEDFVDGLDGQEMVEEPPHPPRVRIDINQGMLIIGPEVDDDVLSRELKF</sequence>
<comment type="similarity">
    <text evidence="1 8">Belongs to the RdRP family.</text>
</comment>
<accession>A0AAD4DKW3</accession>
<dbReference type="GO" id="GO:0003968">
    <property type="term" value="F:RNA-directed RNA polymerase activity"/>
    <property type="evidence" value="ECO:0007669"/>
    <property type="project" value="UniProtKB-KW"/>
</dbReference>
<dbReference type="GO" id="GO:0030422">
    <property type="term" value="P:siRNA processing"/>
    <property type="evidence" value="ECO:0007669"/>
    <property type="project" value="TreeGrafter"/>
</dbReference>
<keyword evidence="4 8" id="KW-0548">Nucleotidyltransferase</keyword>
<feature type="region of interest" description="Disordered" evidence="9">
    <location>
        <begin position="252"/>
        <end position="272"/>
    </location>
</feature>
<evidence type="ECO:0000313" key="12">
    <source>
        <dbReference type="EMBL" id="KAG0280797.1"/>
    </source>
</evidence>
<name>A0AAD4DKW3_9FUNG</name>
<proteinExistence type="inferred from homology"/>
<evidence type="ECO:0000256" key="5">
    <source>
        <dbReference type="ARBA" id="ARBA00022884"/>
    </source>
</evidence>
<comment type="catalytic activity">
    <reaction evidence="7 8">
        <text>RNA(n) + a ribonucleoside 5'-triphosphate = RNA(n+1) + diphosphate</text>
        <dbReference type="Rhea" id="RHEA:21248"/>
        <dbReference type="Rhea" id="RHEA-COMP:14527"/>
        <dbReference type="Rhea" id="RHEA-COMP:17342"/>
        <dbReference type="ChEBI" id="CHEBI:33019"/>
        <dbReference type="ChEBI" id="CHEBI:61557"/>
        <dbReference type="ChEBI" id="CHEBI:140395"/>
        <dbReference type="EC" id="2.7.7.48"/>
    </reaction>
</comment>
<dbReference type="GO" id="GO:0031380">
    <property type="term" value="C:nuclear RNA-directed RNA polymerase complex"/>
    <property type="evidence" value="ECO:0007669"/>
    <property type="project" value="TreeGrafter"/>
</dbReference>
<dbReference type="InterPro" id="IPR007855">
    <property type="entry name" value="RDRP"/>
</dbReference>
<feature type="compositionally biased region" description="Low complexity" evidence="9">
    <location>
        <begin position="8"/>
        <end position="23"/>
    </location>
</feature>
<keyword evidence="2 8" id="KW-0696">RNA-directed RNA polymerase</keyword>
<dbReference type="Pfam" id="PF05183">
    <property type="entry name" value="RdRP"/>
    <property type="match status" value="1"/>
</dbReference>
<keyword evidence="6" id="KW-0943">RNA-mediated gene silencing</keyword>
<evidence type="ECO:0000256" key="2">
    <source>
        <dbReference type="ARBA" id="ARBA00022484"/>
    </source>
</evidence>
<evidence type="ECO:0000259" key="11">
    <source>
        <dbReference type="Pfam" id="PF26253"/>
    </source>
</evidence>
<dbReference type="InterPro" id="IPR057596">
    <property type="entry name" value="RDRP_core"/>
</dbReference>
<dbReference type="InterPro" id="IPR058752">
    <property type="entry name" value="RDRP_C_head"/>
</dbReference>
<evidence type="ECO:0000256" key="3">
    <source>
        <dbReference type="ARBA" id="ARBA00022679"/>
    </source>
</evidence>
<dbReference type="EMBL" id="JAAAIL010000046">
    <property type="protein sequence ID" value="KAG0280797.1"/>
    <property type="molecule type" value="Genomic_DNA"/>
</dbReference>
<dbReference type="EC" id="2.7.7.48" evidence="8"/>
<evidence type="ECO:0000259" key="10">
    <source>
        <dbReference type="Pfam" id="PF05183"/>
    </source>
</evidence>
<dbReference type="AlphaFoldDB" id="A0AAD4DKW3"/>
<dbReference type="Pfam" id="PF26253">
    <property type="entry name" value="RdRP_head"/>
    <property type="match status" value="1"/>
</dbReference>
<keyword evidence="13" id="KW-1185">Reference proteome</keyword>
<protein>
    <recommendedName>
        <fullName evidence="8">RNA-dependent RNA polymerase</fullName>
        <ecNumber evidence="8">2.7.7.48</ecNumber>
    </recommendedName>
</protein>
<dbReference type="PANTHER" id="PTHR23079:SF55">
    <property type="entry name" value="RNA-DIRECTED RNA POLYMERASE"/>
    <property type="match status" value="1"/>
</dbReference>
<dbReference type="PANTHER" id="PTHR23079">
    <property type="entry name" value="RNA-DEPENDENT RNA POLYMERASE"/>
    <property type="match status" value="1"/>
</dbReference>
<keyword evidence="3 8" id="KW-0808">Transferase</keyword>
<evidence type="ECO:0000256" key="8">
    <source>
        <dbReference type="RuleBase" id="RU363098"/>
    </source>
</evidence>
<feature type="domain" description="RDRP core" evidence="10">
    <location>
        <begin position="430"/>
        <end position="983"/>
    </location>
</feature>
<evidence type="ECO:0000256" key="1">
    <source>
        <dbReference type="ARBA" id="ARBA00005762"/>
    </source>
</evidence>